<comment type="caution">
    <text evidence="1">The sequence shown here is derived from an EMBL/GenBank/DDBJ whole genome shotgun (WGS) entry which is preliminary data.</text>
</comment>
<feature type="non-terminal residue" evidence="1">
    <location>
        <position position="1"/>
    </location>
</feature>
<dbReference type="OrthoDB" id="8954808at2759"/>
<reference evidence="1 2" key="1">
    <citation type="submission" date="2019-09" db="EMBL/GenBank/DDBJ databases">
        <title>Bird 10,000 Genomes (B10K) Project - Family phase.</title>
        <authorList>
            <person name="Zhang G."/>
        </authorList>
    </citation>
    <scope>NUCLEOTIDE SEQUENCE [LARGE SCALE GENOMIC DNA]</scope>
    <source>
        <strain evidence="1">B10K-DU-002-82</strain>
    </source>
</reference>
<dbReference type="AlphaFoldDB" id="A0A7L2SFR6"/>
<dbReference type="PANTHER" id="PTHR22442:SF4">
    <property type="entry name" value="PROTEIN FAM169BP"/>
    <property type="match status" value="1"/>
</dbReference>
<sequence length="246" mass="28120">YLVDTIAGDPEALQADAETYYEKLLKKSLSTPDVLSIAGGREVVKLEDSCVCFVPLYRNNPTCKLLLLTDPKDKETDANPFYSLPHFSLVCFCLFSKVQTFGERIVLFVLNCIIFGMLEGSSANDAFFLPHSATERAKILWRNGEAAAFYSIKMKGKVILETHFYWFLIARNVAFFLPHSATEQSFWDRTCSLFCCTFHSFVLLPLVFSDSVCQKFLQAHPDEQKRLWEVEAPGDWSQRVNIWLKI</sequence>
<evidence type="ECO:0000313" key="2">
    <source>
        <dbReference type="Proteomes" id="UP000537747"/>
    </source>
</evidence>
<keyword evidence="2" id="KW-1185">Reference proteome</keyword>
<protein>
    <submittedName>
        <fullName evidence="1">F169B protein</fullName>
    </submittedName>
</protein>
<dbReference type="Proteomes" id="UP000537747">
    <property type="component" value="Unassembled WGS sequence"/>
</dbReference>
<accession>A0A7L2SFR6</accession>
<dbReference type="InterPro" id="IPR029625">
    <property type="entry name" value="FAM169"/>
</dbReference>
<feature type="non-terminal residue" evidence="1">
    <location>
        <position position="246"/>
    </location>
</feature>
<name>A0A7L2SFR6_9PASS</name>
<organism evidence="1 2">
    <name type="scientific">Mystacornis crossleyi</name>
    <dbReference type="NCBI Taxonomy" id="98133"/>
    <lineage>
        <taxon>Eukaryota</taxon>
        <taxon>Metazoa</taxon>
        <taxon>Chordata</taxon>
        <taxon>Craniata</taxon>
        <taxon>Vertebrata</taxon>
        <taxon>Euteleostomi</taxon>
        <taxon>Archelosauria</taxon>
        <taxon>Archosauria</taxon>
        <taxon>Dinosauria</taxon>
        <taxon>Saurischia</taxon>
        <taxon>Theropoda</taxon>
        <taxon>Coelurosauria</taxon>
        <taxon>Aves</taxon>
        <taxon>Neognathae</taxon>
        <taxon>Neoaves</taxon>
        <taxon>Telluraves</taxon>
        <taxon>Australaves</taxon>
        <taxon>Passeriformes</taxon>
        <taxon>Sylvioidea</taxon>
        <taxon>Timaliidae</taxon>
        <taxon>Mystacornis</taxon>
    </lineage>
</organism>
<gene>
    <name evidence="1" type="primary">Fam169b</name>
    <name evidence="1" type="ORF">MYSCRO_R01148</name>
</gene>
<evidence type="ECO:0000313" key="1">
    <source>
        <dbReference type="EMBL" id="NXS19283.1"/>
    </source>
</evidence>
<proteinExistence type="predicted"/>
<dbReference type="PANTHER" id="PTHR22442">
    <property type="match status" value="1"/>
</dbReference>
<dbReference type="EMBL" id="VYZQ01038745">
    <property type="protein sequence ID" value="NXS19283.1"/>
    <property type="molecule type" value="Genomic_DNA"/>
</dbReference>